<evidence type="ECO:0000313" key="6">
    <source>
        <dbReference type="EMBL" id="MET1489917.1"/>
    </source>
</evidence>
<keyword evidence="7" id="KW-1185">Reference proteome</keyword>
<name>A0ABV2CR24_9RHOO</name>
<dbReference type="GO" id="GO:0016829">
    <property type="term" value="F:lyase activity"/>
    <property type="evidence" value="ECO:0007669"/>
    <property type="project" value="UniProtKB-KW"/>
</dbReference>
<dbReference type="PANTHER" id="PTHR31683">
    <property type="entry name" value="PECTATE LYASE 18-RELATED"/>
    <property type="match status" value="1"/>
</dbReference>
<proteinExistence type="inferred from homology"/>
<feature type="domain" description="Pectate lyase" evidence="5">
    <location>
        <begin position="203"/>
        <end position="497"/>
    </location>
</feature>
<keyword evidence="2" id="KW-0624">Polysaccharide degradation</keyword>
<dbReference type="InterPro" id="IPR011050">
    <property type="entry name" value="Pectin_lyase_fold/virulence"/>
</dbReference>
<dbReference type="SMART" id="SM00656">
    <property type="entry name" value="Amb_all"/>
    <property type="match status" value="1"/>
</dbReference>
<accession>A0ABV2CR24</accession>
<sequence length="837" mass="86618">MSATRNMSMVAAAAALSALAACGGGGGVASGGDPGGAWEPDVAPPISSSSSSSGSSDSNDSSSSSSQGNSSSSSSSSAPPNPSVPVPPGSMSCPALTLDIPDAAELTGASTPFQSARYGVRNYYAPGPGPEGGSKHPASNYEAAPKLPDWQFASIDPTQGELSGLECDVAPYNGWHSFARASGSTAADITHKPVTVTGGRNAAKENIYTVFNGQQLVAAINEAQNKPKIIRVVGHIDLRMSENNSKFEEYTGYYDQKFGGSIMIPSNTTLVGINDAQGRPARITGTTILIGSELSNGGSSAEDDFKKWIAAGKNGEDFPTWTRNIIIRNLAIDHPWDVNPEGTADAYADGMTLTRAQNVWIDHLTMSDGDTPYGSGTNASKTRHDGLLDIVRGSDYVTVTNTHLHSHGKTMLVGNGDSGRAWSDQDRLHVTLANNRWQGLQSRHPLTRFSQLHSFNNLVEGTTGSAAVGQKFENGLDVRYGASVFAENNFHLFSGLKTTEVCGKLIDGKDGVGFRTRGNYFISDKEAGKDWALAYNGPINVDSALQAANCAKATLPAADIAWEPPYQYQAVCAPQARRNAQMQAGAGRIGLAATTGTHDDGLSNDSCYEGNELGNTNGSASSSSSAASSSSSSSGSDSSASSSSSSSSSTGNSSSSSSSTGTVTLLSSWSDDFSSATSSSFVTAAYASILDASGNALPMYVRTGGSIAITEGVLTLTGTRFTAGALGNTTTSTASSGFLGAFDIAGRNCRFTMALTEAASGSGRFMILVDNNTTTGGSSPHGASAVVVNKLAADLAAGEHSFSWSLPVSQAVQGSFIQIRTESNTTIRMDRFDMHCG</sequence>
<feature type="compositionally biased region" description="Low complexity" evidence="3">
    <location>
        <begin position="36"/>
        <end position="78"/>
    </location>
</feature>
<evidence type="ECO:0000256" key="4">
    <source>
        <dbReference type="SAM" id="SignalP"/>
    </source>
</evidence>
<evidence type="ECO:0000256" key="1">
    <source>
        <dbReference type="ARBA" id="ARBA00023239"/>
    </source>
</evidence>
<dbReference type="Proteomes" id="UP001548590">
    <property type="component" value="Unassembled WGS sequence"/>
</dbReference>
<comment type="subcellular location">
    <subcellularLocation>
        <location evidence="2">Secreted</location>
    </subcellularLocation>
</comment>
<feature type="compositionally biased region" description="Low complexity" evidence="3">
    <location>
        <begin position="618"/>
        <end position="659"/>
    </location>
</feature>
<dbReference type="EMBL" id="JBEWLZ010000004">
    <property type="protein sequence ID" value="MET1489917.1"/>
    <property type="molecule type" value="Genomic_DNA"/>
</dbReference>
<evidence type="ECO:0000256" key="2">
    <source>
        <dbReference type="RuleBase" id="RU361173"/>
    </source>
</evidence>
<dbReference type="PROSITE" id="PS51257">
    <property type="entry name" value="PROKAR_LIPOPROTEIN"/>
    <property type="match status" value="1"/>
</dbReference>
<feature type="chain" id="PRO_5047497685" evidence="4">
    <location>
        <begin position="21"/>
        <end position="837"/>
    </location>
</feature>
<dbReference type="SUPFAM" id="SSF51126">
    <property type="entry name" value="Pectin lyase-like"/>
    <property type="match status" value="1"/>
</dbReference>
<reference evidence="6 7" key="1">
    <citation type="submission" date="2024-07" db="EMBL/GenBank/DDBJ databases">
        <title>Uliginosibacterium paludis KCTC:42655.</title>
        <authorList>
            <person name="Kim M.K."/>
        </authorList>
    </citation>
    <scope>NUCLEOTIDE SEQUENCE [LARGE SCALE GENOMIC DNA]</scope>
    <source>
        <strain evidence="6 7">KCTC 42655</strain>
    </source>
</reference>
<dbReference type="RefSeq" id="WP_345923241.1">
    <property type="nucleotide sequence ID" value="NZ_JBDIVF010000001.1"/>
</dbReference>
<dbReference type="InterPro" id="IPR012334">
    <property type="entry name" value="Pectin_lyas_fold"/>
</dbReference>
<feature type="region of interest" description="Disordered" evidence="3">
    <location>
        <begin position="23"/>
        <end position="96"/>
    </location>
</feature>
<evidence type="ECO:0000256" key="3">
    <source>
        <dbReference type="SAM" id="MobiDB-lite"/>
    </source>
</evidence>
<comment type="similarity">
    <text evidence="2">Belongs to the polysaccharide lyase 1 family.</text>
</comment>
<feature type="signal peptide" evidence="4">
    <location>
        <begin position="1"/>
        <end position="20"/>
    </location>
</feature>
<organism evidence="6 7">
    <name type="scientific">Uliginosibacterium paludis</name>
    <dbReference type="NCBI Taxonomy" id="1615952"/>
    <lineage>
        <taxon>Bacteria</taxon>
        <taxon>Pseudomonadati</taxon>
        <taxon>Pseudomonadota</taxon>
        <taxon>Betaproteobacteria</taxon>
        <taxon>Rhodocyclales</taxon>
        <taxon>Zoogloeaceae</taxon>
        <taxon>Uliginosibacterium</taxon>
    </lineage>
</organism>
<comment type="caution">
    <text evidence="6">The sequence shown here is derived from an EMBL/GenBank/DDBJ whole genome shotgun (WGS) entry which is preliminary data.</text>
</comment>
<evidence type="ECO:0000259" key="5">
    <source>
        <dbReference type="SMART" id="SM00656"/>
    </source>
</evidence>
<dbReference type="Gene3D" id="2.160.20.10">
    <property type="entry name" value="Single-stranded right-handed beta-helix, Pectin lyase-like"/>
    <property type="match status" value="1"/>
</dbReference>
<keyword evidence="2" id="KW-0964">Secreted</keyword>
<feature type="region of interest" description="Disordered" evidence="3">
    <location>
        <begin position="600"/>
        <end position="659"/>
    </location>
</feature>
<keyword evidence="2" id="KW-0119">Carbohydrate metabolism</keyword>
<evidence type="ECO:0000313" key="7">
    <source>
        <dbReference type="Proteomes" id="UP001548590"/>
    </source>
</evidence>
<dbReference type="Pfam" id="PF00544">
    <property type="entry name" value="Pectate_lyase_4"/>
    <property type="match status" value="1"/>
</dbReference>
<dbReference type="InterPro" id="IPR002022">
    <property type="entry name" value="Pec_lyase"/>
</dbReference>
<keyword evidence="4" id="KW-0732">Signal</keyword>
<feature type="compositionally biased region" description="Pro residues" evidence="3">
    <location>
        <begin position="79"/>
        <end position="88"/>
    </location>
</feature>
<dbReference type="PANTHER" id="PTHR31683:SF18">
    <property type="entry name" value="PECTATE LYASE 21-RELATED"/>
    <property type="match status" value="1"/>
</dbReference>
<gene>
    <name evidence="6" type="ORF">ABVT11_08765</name>
</gene>
<feature type="compositionally biased region" description="Gly residues" evidence="3">
    <location>
        <begin position="23"/>
        <end position="35"/>
    </location>
</feature>
<keyword evidence="1 2" id="KW-0456">Lyase</keyword>
<dbReference type="InterPro" id="IPR045032">
    <property type="entry name" value="PEL"/>
</dbReference>
<protein>
    <submittedName>
        <fullName evidence="6">Polysaccharide lyase family 1 protein</fullName>
    </submittedName>
</protein>